<dbReference type="GO" id="GO:0005524">
    <property type="term" value="F:ATP binding"/>
    <property type="evidence" value="ECO:0007669"/>
    <property type="project" value="UniProtKB-KW"/>
</dbReference>
<comment type="subcellular location">
    <subcellularLocation>
        <location evidence="1">Cell membrane</location>
        <topology evidence="1">Peripheral membrane protein</topology>
    </subcellularLocation>
</comment>
<name>A0A3P8MD85_TSUPA</name>
<dbReference type="EC" id="3.6.3.-" evidence="9"/>
<evidence type="ECO:0000256" key="1">
    <source>
        <dbReference type="ARBA" id="ARBA00004202"/>
    </source>
</evidence>
<keyword evidence="6" id="KW-0046">Antibiotic resistance</keyword>
<feature type="region of interest" description="Disordered" evidence="7">
    <location>
        <begin position="1"/>
        <end position="155"/>
    </location>
</feature>
<dbReference type="AlphaFoldDB" id="A0A3P8MD85"/>
<dbReference type="GO" id="GO:0046677">
    <property type="term" value="P:response to antibiotic"/>
    <property type="evidence" value="ECO:0007669"/>
    <property type="project" value="UniProtKB-KW"/>
</dbReference>
<feature type="compositionally biased region" description="Pro residues" evidence="7">
    <location>
        <begin position="96"/>
        <end position="108"/>
    </location>
</feature>
<evidence type="ECO:0000256" key="5">
    <source>
        <dbReference type="ARBA" id="ARBA00022840"/>
    </source>
</evidence>
<keyword evidence="4" id="KW-0547">Nucleotide-binding</keyword>
<evidence type="ECO:0000256" key="4">
    <source>
        <dbReference type="ARBA" id="ARBA00022741"/>
    </source>
</evidence>
<evidence type="ECO:0000313" key="10">
    <source>
        <dbReference type="Proteomes" id="UP000271626"/>
    </source>
</evidence>
<evidence type="ECO:0000259" key="8">
    <source>
        <dbReference type="PROSITE" id="PS50893"/>
    </source>
</evidence>
<dbReference type="RefSeq" id="WP_197715957.1">
    <property type="nucleotide sequence ID" value="NZ_CP085954.1"/>
</dbReference>
<organism evidence="9 10">
    <name type="scientific">Tsukamurella paurometabola</name>
    <name type="common">Corynebacterium paurometabolum</name>
    <dbReference type="NCBI Taxonomy" id="2061"/>
    <lineage>
        <taxon>Bacteria</taxon>
        <taxon>Bacillati</taxon>
        <taxon>Actinomycetota</taxon>
        <taxon>Actinomycetes</taxon>
        <taxon>Mycobacteriales</taxon>
        <taxon>Tsukamurellaceae</taxon>
        <taxon>Tsukamurella</taxon>
    </lineage>
</organism>
<evidence type="ECO:0000256" key="2">
    <source>
        <dbReference type="ARBA" id="ARBA00005417"/>
    </source>
</evidence>
<accession>A0A3P8MD85</accession>
<dbReference type="Gene3D" id="3.40.50.300">
    <property type="entry name" value="P-loop containing nucleotide triphosphate hydrolases"/>
    <property type="match status" value="1"/>
</dbReference>
<dbReference type="PANTHER" id="PTHR42711:SF5">
    <property type="entry name" value="ABC TRANSPORTER ATP-BINDING PROTEIN NATA"/>
    <property type="match status" value="1"/>
</dbReference>
<evidence type="ECO:0000313" key="9">
    <source>
        <dbReference type="EMBL" id="VDR41510.1"/>
    </source>
</evidence>
<gene>
    <name evidence="9" type="primary">drrA_11</name>
    <name evidence="9" type="ORF">NCTC10741_04684</name>
</gene>
<dbReference type="PROSITE" id="PS50893">
    <property type="entry name" value="ABC_TRANSPORTER_2"/>
    <property type="match status" value="1"/>
</dbReference>
<dbReference type="InterPro" id="IPR050763">
    <property type="entry name" value="ABC_transporter_ATP-binding"/>
</dbReference>
<feature type="domain" description="ABC transporter" evidence="8">
    <location>
        <begin position="161"/>
        <end position="391"/>
    </location>
</feature>
<comment type="similarity">
    <text evidence="2">Belongs to the ABC transporter superfamily.</text>
</comment>
<evidence type="ECO:0000256" key="6">
    <source>
        <dbReference type="ARBA" id="ARBA00023251"/>
    </source>
</evidence>
<dbReference type="InterPro" id="IPR027417">
    <property type="entry name" value="P-loop_NTPase"/>
</dbReference>
<protein>
    <submittedName>
        <fullName evidence="9">Daunorubicin/doxorubicin resistance ATP-binding protein DrrA</fullName>
        <ecNumber evidence="9">3.6.3.-</ecNumber>
    </submittedName>
</protein>
<keyword evidence="3" id="KW-0813">Transport</keyword>
<dbReference type="InterPro" id="IPR003439">
    <property type="entry name" value="ABC_transporter-like_ATP-bd"/>
</dbReference>
<dbReference type="PANTHER" id="PTHR42711">
    <property type="entry name" value="ABC TRANSPORTER ATP-BINDING PROTEIN"/>
    <property type="match status" value="1"/>
</dbReference>
<dbReference type="GO" id="GO:0005886">
    <property type="term" value="C:plasma membrane"/>
    <property type="evidence" value="ECO:0007669"/>
    <property type="project" value="UniProtKB-SubCell"/>
</dbReference>
<evidence type="ECO:0000256" key="3">
    <source>
        <dbReference type="ARBA" id="ARBA00022448"/>
    </source>
</evidence>
<dbReference type="Proteomes" id="UP000271626">
    <property type="component" value="Chromosome"/>
</dbReference>
<dbReference type="InterPro" id="IPR017871">
    <property type="entry name" value="ABC_transporter-like_CS"/>
</dbReference>
<dbReference type="Pfam" id="PF00005">
    <property type="entry name" value="ABC_tran"/>
    <property type="match status" value="1"/>
</dbReference>
<feature type="compositionally biased region" description="Low complexity" evidence="7">
    <location>
        <begin position="53"/>
        <end position="95"/>
    </location>
</feature>
<dbReference type="PROSITE" id="PS00211">
    <property type="entry name" value="ABC_TRANSPORTER_1"/>
    <property type="match status" value="1"/>
</dbReference>
<dbReference type="SUPFAM" id="SSF52540">
    <property type="entry name" value="P-loop containing nucleoside triphosphate hydrolases"/>
    <property type="match status" value="1"/>
</dbReference>
<dbReference type="EMBL" id="LR131273">
    <property type="protein sequence ID" value="VDR41510.1"/>
    <property type="molecule type" value="Genomic_DNA"/>
</dbReference>
<dbReference type="SMART" id="SM00382">
    <property type="entry name" value="AAA"/>
    <property type="match status" value="1"/>
</dbReference>
<keyword evidence="5 9" id="KW-0067">ATP-binding</keyword>
<proteinExistence type="inferred from homology"/>
<dbReference type="InterPro" id="IPR003593">
    <property type="entry name" value="AAA+_ATPase"/>
</dbReference>
<dbReference type="GO" id="GO:0016887">
    <property type="term" value="F:ATP hydrolysis activity"/>
    <property type="evidence" value="ECO:0007669"/>
    <property type="project" value="InterPro"/>
</dbReference>
<evidence type="ECO:0000256" key="7">
    <source>
        <dbReference type="SAM" id="MobiDB-lite"/>
    </source>
</evidence>
<reference evidence="9 10" key="1">
    <citation type="submission" date="2018-12" db="EMBL/GenBank/DDBJ databases">
        <authorList>
            <consortium name="Pathogen Informatics"/>
        </authorList>
    </citation>
    <scope>NUCLEOTIDE SEQUENCE [LARGE SCALE GENOMIC DNA]</scope>
    <source>
        <strain evidence="9 10">NCTC10741</strain>
    </source>
</reference>
<keyword evidence="9" id="KW-0378">Hydrolase</keyword>
<sequence length="456" mass="48776">MSGSTPRGPVERTTTTLRERRRRTPVQQGNPPTLPTVRTRASRPSVPASRPLPVSRPALPASRPALPAARVPLPASVPARPSAPTAPPRAAAAPVPEAPSPRQAPPGPSDRAASAPAPQTPHRPSSPTARPIPPAPPPLPGRPAPGGLPAPAAGAAGPPVISVRNLVKSYGDVRAVDGVSFDVAGGSTFAFLGTNGAGKSTTISCITTLKSLTSGSIHVAGMEVGKQDLDIRRAIGVVFQESLLDPVLSVRENLALRATFYGIDAKTAKERIAALSALLGLEEFLARPYKALSGGQKRRADIARALIHQPRILFLDEPTTGLDPDSRDRVWSTILDLQKRLRLTVFLTTHYMEEAERADRIAIIDHGRIVTAGTPTELRSTHAKDELRVTLRNPRRFDETFGPRAQRLGDERRIAVESSREAMAVLRDFDADIADFEFRHGTMDDVFLAITRGGAR</sequence>
<feature type="compositionally biased region" description="Pro residues" evidence="7">
    <location>
        <begin position="130"/>
        <end position="148"/>
    </location>
</feature>